<name>A0A7W6JWP0_9SPHN</name>
<proteinExistence type="predicted"/>
<dbReference type="Proteomes" id="UP000557392">
    <property type="component" value="Unassembled WGS sequence"/>
</dbReference>
<dbReference type="GO" id="GO:0046983">
    <property type="term" value="F:protein dimerization activity"/>
    <property type="evidence" value="ECO:0007669"/>
    <property type="project" value="InterPro"/>
</dbReference>
<evidence type="ECO:0000256" key="2">
    <source>
        <dbReference type="ARBA" id="ARBA00022777"/>
    </source>
</evidence>
<evidence type="ECO:0000259" key="7">
    <source>
        <dbReference type="Pfam" id="PF07495"/>
    </source>
</evidence>
<feature type="signal peptide" evidence="5">
    <location>
        <begin position="1"/>
        <end position="26"/>
    </location>
</feature>
<keyword evidence="4" id="KW-0812">Transmembrane</keyword>
<gene>
    <name evidence="9" type="ORF">GGR46_003533</name>
</gene>
<evidence type="ECO:0000256" key="4">
    <source>
        <dbReference type="SAM" id="Phobius"/>
    </source>
</evidence>
<keyword evidence="3" id="KW-0902">Two-component regulatory system</keyword>
<evidence type="ECO:0000313" key="10">
    <source>
        <dbReference type="Proteomes" id="UP000557392"/>
    </source>
</evidence>
<feature type="transmembrane region" description="Helical" evidence="4">
    <location>
        <begin position="771"/>
        <end position="791"/>
    </location>
</feature>
<dbReference type="Pfam" id="PF07730">
    <property type="entry name" value="HisKA_3"/>
    <property type="match status" value="1"/>
</dbReference>
<keyword evidence="4" id="KW-1133">Transmembrane helix</keyword>
<dbReference type="PANTHER" id="PTHR24421:SF62">
    <property type="entry name" value="SENSORY TRANSDUCTION HISTIDINE KINASE"/>
    <property type="match status" value="1"/>
</dbReference>
<evidence type="ECO:0000259" key="8">
    <source>
        <dbReference type="Pfam" id="PF07730"/>
    </source>
</evidence>
<reference evidence="9 10" key="1">
    <citation type="submission" date="2020-08" db="EMBL/GenBank/DDBJ databases">
        <title>Genomic Encyclopedia of Type Strains, Phase IV (KMG-IV): sequencing the most valuable type-strain genomes for metagenomic binning, comparative biology and taxonomic classification.</title>
        <authorList>
            <person name="Goeker M."/>
        </authorList>
    </citation>
    <scope>NUCLEOTIDE SEQUENCE [LARGE SCALE GENOMIC DNA]</scope>
    <source>
        <strain evidence="9 10">DSM 101806</strain>
    </source>
</reference>
<dbReference type="Pfam" id="PF07495">
    <property type="entry name" value="Y_Y_Y"/>
    <property type="match status" value="1"/>
</dbReference>
<dbReference type="Gene3D" id="3.30.565.10">
    <property type="entry name" value="Histidine kinase-like ATPase, C-terminal domain"/>
    <property type="match status" value="1"/>
</dbReference>
<feature type="domain" description="Two component regulator three Y" evidence="7">
    <location>
        <begin position="701"/>
        <end position="763"/>
    </location>
</feature>
<dbReference type="InterPro" id="IPR015943">
    <property type="entry name" value="WD40/YVTN_repeat-like_dom_sf"/>
</dbReference>
<feature type="domain" description="Histidine kinase/HSP90-like ATPase" evidence="6">
    <location>
        <begin position="920"/>
        <end position="1009"/>
    </location>
</feature>
<dbReference type="EMBL" id="JACIEH010000003">
    <property type="protein sequence ID" value="MBB4099961.1"/>
    <property type="molecule type" value="Genomic_DNA"/>
</dbReference>
<dbReference type="RefSeq" id="WP_183999307.1">
    <property type="nucleotide sequence ID" value="NZ_JACIEH010000003.1"/>
</dbReference>
<sequence>MSRWLRSVLSGLLAVAGVLLAPTAHALDPTRSILQMYHRAYTQADGAPTDIKSVAQTADGYIWIGADDGLHRFDGQRFDRFPAKRLAKDSISVVRATHQGDLWVGYSWGGLSRIRGSQIVHYTSEQGGPSGEGTTNILISRDGSEAWAVVGRRLWRRTGGKWRQLLPDAQVYSAAIARDDVVWVKNFDGVFYCRPRGGSCARAAGYAGSGMGLAQDRAGRVWTADVARPGRMYRLPDIANVPDAEIPPREYGGTVSARIAGPIFIDRDGSLWCVNGTSGLLRARSALERGARVMDVDAYTAADGLTHDMAGRIFEDREGNIWVSTKAGLDMFRSANVVVERAIPVGANRFGYSAGPIGDLLYIHASTGTDNSDPFGSARGPLFRMLPDGSVERVLDDIWSVQRFARTDDGSIWMASLWGLFRLQGKGFVDVARPPGGETTTIVSVLSRPGNGLWVWQRGNGAWILNGGRWQRDATMPSAQTLGFIQKADPGRDGAIWTARADPYALVRRDPRGLKRFSEADVGIGPIRVVYPDRDVEYVGGEQGLAAFDGTRFHRLGTDRVPELARVFGVATAGPDLWVLSASGILRFNRQAVASAMRDPRAPAPTVELFDQLDGLPAAASPTQQSGSVNTVFPRPDGRIVFLTGAAVVWIDPANLFRNRVPPPVAIQALRVNGHEYDTSRDLNLPAGTNSLEIDYASLSFVEPRRVRFRYRLGGVDDGWIDPGTRRQAFYTRLGPGTYRFQVIAANDAGVWNKEGATLSFTIAPTFLQSVWFKLLLALVLALLAWGAYALRLRQETARIQGRFDARIAERERIARELHDTLLQGFQGLMLRFQSVANVLPAGGEARAKLDDALERADATLVEGRERVRELRAPMSAVDLPQAIADAAAESIPEGGPRFQVMVEGRARELRADACEEALSVATEALRNAARHSGAALVEALVGYQRSGLTVIVLDDGKGIDPALVNSGSREGHYGLVGMRERAERISGRLVVRSRDGAGVEVSLFIPAARAYADHAPRFRFWRRTGAAS</sequence>
<feature type="domain" description="Signal transduction histidine kinase subgroup 3 dimerisation and phosphoacceptor" evidence="8">
    <location>
        <begin position="810"/>
        <end position="874"/>
    </location>
</feature>
<dbReference type="GO" id="GO:0000155">
    <property type="term" value="F:phosphorelay sensor kinase activity"/>
    <property type="evidence" value="ECO:0007669"/>
    <property type="project" value="InterPro"/>
</dbReference>
<feature type="chain" id="PRO_5030942407" evidence="5">
    <location>
        <begin position="27"/>
        <end position="1029"/>
    </location>
</feature>
<dbReference type="InterPro" id="IPR011712">
    <property type="entry name" value="Sig_transdc_His_kin_sub3_dim/P"/>
</dbReference>
<dbReference type="Gene3D" id="2.60.40.10">
    <property type="entry name" value="Immunoglobulins"/>
    <property type="match status" value="1"/>
</dbReference>
<organism evidence="9 10">
    <name type="scientific">Sphingomonas kyeonggiensis</name>
    <dbReference type="NCBI Taxonomy" id="1268553"/>
    <lineage>
        <taxon>Bacteria</taxon>
        <taxon>Pseudomonadati</taxon>
        <taxon>Pseudomonadota</taxon>
        <taxon>Alphaproteobacteria</taxon>
        <taxon>Sphingomonadales</taxon>
        <taxon>Sphingomonadaceae</taxon>
        <taxon>Sphingomonas</taxon>
    </lineage>
</organism>
<keyword evidence="5" id="KW-0732">Signal</keyword>
<dbReference type="AlphaFoldDB" id="A0A7W6JWP0"/>
<dbReference type="InterPro" id="IPR036890">
    <property type="entry name" value="HATPase_C_sf"/>
</dbReference>
<evidence type="ECO:0000256" key="3">
    <source>
        <dbReference type="ARBA" id="ARBA00023012"/>
    </source>
</evidence>
<keyword evidence="10" id="KW-1185">Reference proteome</keyword>
<dbReference type="Pfam" id="PF02518">
    <property type="entry name" value="HATPase_c"/>
    <property type="match status" value="1"/>
</dbReference>
<keyword evidence="2 9" id="KW-0418">Kinase</keyword>
<evidence type="ECO:0000256" key="1">
    <source>
        <dbReference type="ARBA" id="ARBA00022679"/>
    </source>
</evidence>
<dbReference type="SUPFAM" id="SSF63829">
    <property type="entry name" value="Calcium-dependent phosphotriesterase"/>
    <property type="match status" value="1"/>
</dbReference>
<evidence type="ECO:0000256" key="5">
    <source>
        <dbReference type="SAM" id="SignalP"/>
    </source>
</evidence>
<dbReference type="InterPro" id="IPR013783">
    <property type="entry name" value="Ig-like_fold"/>
</dbReference>
<dbReference type="GO" id="GO:0016020">
    <property type="term" value="C:membrane"/>
    <property type="evidence" value="ECO:0007669"/>
    <property type="project" value="InterPro"/>
</dbReference>
<accession>A0A7W6JWP0</accession>
<dbReference type="Gene3D" id="2.130.10.10">
    <property type="entry name" value="YVTN repeat-like/Quinoprotein amine dehydrogenase"/>
    <property type="match status" value="3"/>
</dbReference>
<keyword evidence="1" id="KW-0808">Transferase</keyword>
<keyword evidence="4" id="KW-0472">Membrane</keyword>
<dbReference type="SUPFAM" id="SSF55874">
    <property type="entry name" value="ATPase domain of HSP90 chaperone/DNA topoisomerase II/histidine kinase"/>
    <property type="match status" value="1"/>
</dbReference>
<dbReference type="InterPro" id="IPR011123">
    <property type="entry name" value="Y_Y_Y"/>
</dbReference>
<comment type="caution">
    <text evidence="9">The sequence shown here is derived from an EMBL/GenBank/DDBJ whole genome shotgun (WGS) entry which is preliminary data.</text>
</comment>
<protein>
    <submittedName>
        <fullName evidence="9">Signal transduction histidine kinase/ligand-binding sensor domain-containing protein</fullName>
    </submittedName>
</protein>
<dbReference type="InterPro" id="IPR003594">
    <property type="entry name" value="HATPase_dom"/>
</dbReference>
<dbReference type="PANTHER" id="PTHR24421">
    <property type="entry name" value="NITRATE/NITRITE SENSOR PROTEIN NARX-RELATED"/>
    <property type="match status" value="1"/>
</dbReference>
<dbReference type="CDD" id="cd16917">
    <property type="entry name" value="HATPase_UhpB-NarQ-NarX-like"/>
    <property type="match status" value="1"/>
</dbReference>
<dbReference type="InterPro" id="IPR050482">
    <property type="entry name" value="Sensor_HK_TwoCompSys"/>
</dbReference>
<evidence type="ECO:0000313" key="9">
    <source>
        <dbReference type="EMBL" id="MBB4099961.1"/>
    </source>
</evidence>
<evidence type="ECO:0000259" key="6">
    <source>
        <dbReference type="Pfam" id="PF02518"/>
    </source>
</evidence>
<dbReference type="Gene3D" id="1.20.5.1930">
    <property type="match status" value="1"/>
</dbReference>